<sequence length="82" mass="9750">GLSHNLLPVQMRCLVWRCPIITHLSKFSRSNEVSIMVDNSLCPAHSLIQILCMDHKGLLYDMMRTLKDYNRKNFRRRKHVRL</sequence>
<dbReference type="Proteomes" id="UP001177140">
    <property type="component" value="Unassembled WGS sequence"/>
</dbReference>
<dbReference type="EMBL" id="JAJJMA010294144">
    <property type="protein sequence ID" value="MCL7047550.1"/>
    <property type="molecule type" value="Genomic_DNA"/>
</dbReference>
<comment type="caution">
    <text evidence="1">The sequence shown here is derived from an EMBL/GenBank/DDBJ whole genome shotgun (WGS) entry which is preliminary data.</text>
</comment>
<gene>
    <name evidence="1" type="ORF">MKW94_004786</name>
</gene>
<dbReference type="AlphaFoldDB" id="A0AA42B177"/>
<name>A0AA42B177_PAPNU</name>
<organism evidence="1 2">
    <name type="scientific">Papaver nudicaule</name>
    <name type="common">Iceland poppy</name>
    <dbReference type="NCBI Taxonomy" id="74823"/>
    <lineage>
        <taxon>Eukaryota</taxon>
        <taxon>Viridiplantae</taxon>
        <taxon>Streptophyta</taxon>
        <taxon>Embryophyta</taxon>
        <taxon>Tracheophyta</taxon>
        <taxon>Spermatophyta</taxon>
        <taxon>Magnoliopsida</taxon>
        <taxon>Ranunculales</taxon>
        <taxon>Papaveraceae</taxon>
        <taxon>Papaveroideae</taxon>
        <taxon>Papaver</taxon>
    </lineage>
</organism>
<accession>A0AA42B177</accession>
<dbReference type="Pfam" id="PF24931">
    <property type="entry name" value="ACT_ACR9_3rd"/>
    <property type="match status" value="1"/>
</dbReference>
<keyword evidence="2" id="KW-1185">Reference proteome</keyword>
<feature type="non-terminal residue" evidence="1">
    <location>
        <position position="82"/>
    </location>
</feature>
<evidence type="ECO:0000313" key="1">
    <source>
        <dbReference type="EMBL" id="MCL7047550.1"/>
    </source>
</evidence>
<proteinExistence type="predicted"/>
<protein>
    <submittedName>
        <fullName evidence="1">Uncharacterized protein</fullName>
    </submittedName>
</protein>
<evidence type="ECO:0000313" key="2">
    <source>
        <dbReference type="Proteomes" id="UP001177140"/>
    </source>
</evidence>
<reference evidence="1" key="1">
    <citation type="submission" date="2022-03" db="EMBL/GenBank/DDBJ databases">
        <title>A functionally conserved STORR gene fusion in Papaver species that diverged 16.8 million years ago.</title>
        <authorList>
            <person name="Catania T."/>
        </authorList>
    </citation>
    <scope>NUCLEOTIDE SEQUENCE</scope>
    <source>
        <strain evidence="1">S-191538</strain>
    </source>
</reference>